<reference evidence="7" key="1">
    <citation type="journal article" date="2019" name="Int. J. Syst. Evol. Microbiol.">
        <title>The Global Catalogue of Microorganisms (GCM) 10K type strain sequencing project: providing services to taxonomists for standard genome sequencing and annotation.</title>
        <authorList>
            <consortium name="The Broad Institute Genomics Platform"/>
            <consortium name="The Broad Institute Genome Sequencing Center for Infectious Disease"/>
            <person name="Wu L."/>
            <person name="Ma J."/>
        </authorList>
    </citation>
    <scope>NUCLEOTIDE SEQUENCE [LARGE SCALE GENOMIC DNA]</scope>
    <source>
        <strain evidence="7">CCM 8653</strain>
    </source>
</reference>
<dbReference type="EMBL" id="BMDG01000012">
    <property type="protein sequence ID" value="GGI10891.1"/>
    <property type="molecule type" value="Genomic_DNA"/>
</dbReference>
<accession>A0ABQ2BCI3</accession>
<evidence type="ECO:0000256" key="2">
    <source>
        <dbReference type="ARBA" id="ARBA00023015"/>
    </source>
</evidence>
<evidence type="ECO:0000313" key="7">
    <source>
        <dbReference type="Proteomes" id="UP000632535"/>
    </source>
</evidence>
<dbReference type="PROSITE" id="PS50931">
    <property type="entry name" value="HTH_LYSR"/>
    <property type="match status" value="1"/>
</dbReference>
<organism evidence="6 7">
    <name type="scientific">Isoptericola cucumis</name>
    <dbReference type="NCBI Taxonomy" id="1776856"/>
    <lineage>
        <taxon>Bacteria</taxon>
        <taxon>Bacillati</taxon>
        <taxon>Actinomycetota</taxon>
        <taxon>Actinomycetes</taxon>
        <taxon>Micrococcales</taxon>
        <taxon>Promicromonosporaceae</taxon>
        <taxon>Isoptericola</taxon>
    </lineage>
</organism>
<dbReference type="InterPro" id="IPR000847">
    <property type="entry name" value="LysR_HTH_N"/>
</dbReference>
<evidence type="ECO:0000259" key="5">
    <source>
        <dbReference type="PROSITE" id="PS50931"/>
    </source>
</evidence>
<evidence type="ECO:0000313" key="6">
    <source>
        <dbReference type="EMBL" id="GGI10891.1"/>
    </source>
</evidence>
<dbReference type="Pfam" id="PF00126">
    <property type="entry name" value="HTH_1"/>
    <property type="match status" value="1"/>
</dbReference>
<comment type="similarity">
    <text evidence="1">Belongs to the LysR transcriptional regulatory family.</text>
</comment>
<sequence length="316" mass="34366">MSVGFTIEARVTRRRAGREGAWGVELREIEIFLNLAEELHFGRTAERLHVSVSRVSQSIRKSERMIGAPLFERTSRKVELTTVGEVLQAGLRPAYEGIGHAVSSASAAARRMSGTLALGFMGAQAHQLEPVLARFRARHPDAELRYHEVVFSDPFSALRRGDIDVLTTWLPVDEPDITVGPVLRTEPLRLLVAAGHPLAAAGRAQIEALAGLAIPAVRGDAPASWLDGVLLERTPAGREIPRGPAVTTYQEVLTLVAAGKVVCPVPDEGRRYFPWPGVVYLPLDGAAPVRWALVWRASDSTPLVRAFVAETQRAMG</sequence>
<keyword evidence="4" id="KW-0804">Transcription</keyword>
<dbReference type="PANTHER" id="PTHR30346:SF0">
    <property type="entry name" value="HCA OPERON TRANSCRIPTIONAL ACTIVATOR HCAR"/>
    <property type="match status" value="1"/>
</dbReference>
<evidence type="ECO:0000256" key="3">
    <source>
        <dbReference type="ARBA" id="ARBA00023125"/>
    </source>
</evidence>
<dbReference type="InterPro" id="IPR036388">
    <property type="entry name" value="WH-like_DNA-bd_sf"/>
</dbReference>
<keyword evidence="7" id="KW-1185">Reference proteome</keyword>
<dbReference type="SUPFAM" id="SSF46785">
    <property type="entry name" value="Winged helix' DNA-binding domain"/>
    <property type="match status" value="1"/>
</dbReference>
<dbReference type="SUPFAM" id="SSF53850">
    <property type="entry name" value="Periplasmic binding protein-like II"/>
    <property type="match status" value="1"/>
</dbReference>
<dbReference type="Gene3D" id="1.10.10.10">
    <property type="entry name" value="Winged helix-like DNA-binding domain superfamily/Winged helix DNA-binding domain"/>
    <property type="match status" value="1"/>
</dbReference>
<protein>
    <submittedName>
        <fullName evidence="6">LysR family transcriptional regulator</fullName>
    </submittedName>
</protein>
<dbReference type="InterPro" id="IPR005119">
    <property type="entry name" value="LysR_subst-bd"/>
</dbReference>
<dbReference type="CDD" id="cd08414">
    <property type="entry name" value="PBP2_LTTR_aromatics_like"/>
    <property type="match status" value="1"/>
</dbReference>
<dbReference type="InterPro" id="IPR036390">
    <property type="entry name" value="WH_DNA-bd_sf"/>
</dbReference>
<dbReference type="Pfam" id="PF03466">
    <property type="entry name" value="LysR_substrate"/>
    <property type="match status" value="1"/>
</dbReference>
<dbReference type="Gene3D" id="3.40.190.10">
    <property type="entry name" value="Periplasmic binding protein-like II"/>
    <property type="match status" value="2"/>
</dbReference>
<gene>
    <name evidence="6" type="ORF">GCM10007368_33490</name>
</gene>
<evidence type="ECO:0000256" key="1">
    <source>
        <dbReference type="ARBA" id="ARBA00009437"/>
    </source>
</evidence>
<keyword evidence="3" id="KW-0238">DNA-binding</keyword>
<keyword evidence="2" id="KW-0805">Transcription regulation</keyword>
<feature type="domain" description="HTH lysR-type" evidence="5">
    <location>
        <begin position="24"/>
        <end position="81"/>
    </location>
</feature>
<dbReference type="Proteomes" id="UP000632535">
    <property type="component" value="Unassembled WGS sequence"/>
</dbReference>
<dbReference type="PANTHER" id="PTHR30346">
    <property type="entry name" value="TRANSCRIPTIONAL DUAL REGULATOR HCAR-RELATED"/>
    <property type="match status" value="1"/>
</dbReference>
<proteinExistence type="inferred from homology"/>
<comment type="caution">
    <text evidence="6">The sequence shown here is derived from an EMBL/GenBank/DDBJ whole genome shotgun (WGS) entry which is preliminary data.</text>
</comment>
<evidence type="ECO:0000256" key="4">
    <source>
        <dbReference type="ARBA" id="ARBA00023163"/>
    </source>
</evidence>
<name>A0ABQ2BCI3_9MICO</name>